<sequence length="232" mass="26683">MNLRGDVTVTHSFEKLPNKDILIKKLIEKIPQLQKRFQSEDDEEKAWLIQNCSNPLIIDFLQDSTVMMLHVIDAIGQLEPVNGTTISKQFGIPKGSVSKITRRLVQQEIIRTEFLPDNKKEVLFLTTPLGKEIFDLHLALHKQMNKGINRFLQRYNTDELLFIIQAFEDTLEASWVHSESVAEKELLTTGASLEPVENDEMSQIVDMLNQLDTRNLKKAKTVLQAMFFTPFD</sequence>
<evidence type="ECO:0000256" key="1">
    <source>
        <dbReference type="ARBA" id="ARBA00023015"/>
    </source>
</evidence>
<dbReference type="SMART" id="SM00347">
    <property type="entry name" value="HTH_MARR"/>
    <property type="match status" value="1"/>
</dbReference>
<dbReference type="GO" id="GO:0003677">
    <property type="term" value="F:DNA binding"/>
    <property type="evidence" value="ECO:0007669"/>
    <property type="project" value="UniProtKB-KW"/>
</dbReference>
<dbReference type="Pfam" id="PF01047">
    <property type="entry name" value="MarR"/>
    <property type="match status" value="1"/>
</dbReference>
<evidence type="ECO:0000313" key="5">
    <source>
        <dbReference type="EMBL" id="OMD31974.1"/>
    </source>
</evidence>
<dbReference type="InterPro" id="IPR036388">
    <property type="entry name" value="WH-like_DNA-bd_sf"/>
</dbReference>
<dbReference type="PANTHER" id="PTHR35790">
    <property type="entry name" value="HTH-TYPE TRANSCRIPTIONAL REGULATOR PCHR"/>
    <property type="match status" value="1"/>
</dbReference>
<dbReference type="AlphaFoldDB" id="A0A1R0XAN2"/>
<reference evidence="5 6" key="1">
    <citation type="submission" date="2016-10" db="EMBL/GenBank/DDBJ databases">
        <title>Paenibacillus species isolates.</title>
        <authorList>
            <person name="Beno S.M."/>
        </authorList>
    </citation>
    <scope>NUCLEOTIDE SEQUENCE [LARGE SCALE GENOMIC DNA]</scope>
    <source>
        <strain evidence="5 6">FSL H7-0604</strain>
    </source>
</reference>
<dbReference type="GO" id="GO:0003700">
    <property type="term" value="F:DNA-binding transcription factor activity"/>
    <property type="evidence" value="ECO:0007669"/>
    <property type="project" value="InterPro"/>
</dbReference>
<dbReference type="EMBL" id="MKQP01000019">
    <property type="protein sequence ID" value="OMD31974.1"/>
    <property type="molecule type" value="Genomic_DNA"/>
</dbReference>
<evidence type="ECO:0000256" key="3">
    <source>
        <dbReference type="ARBA" id="ARBA00023163"/>
    </source>
</evidence>
<protein>
    <submittedName>
        <fullName evidence="5">MarR family transcriptional regulator</fullName>
    </submittedName>
</protein>
<dbReference type="SUPFAM" id="SSF46785">
    <property type="entry name" value="Winged helix' DNA-binding domain"/>
    <property type="match status" value="1"/>
</dbReference>
<gene>
    <name evidence="5" type="ORF">BJP51_17160</name>
</gene>
<name>A0A1R0XAN2_9BACL</name>
<dbReference type="InterPro" id="IPR036390">
    <property type="entry name" value="WH_DNA-bd_sf"/>
</dbReference>
<dbReference type="PANTHER" id="PTHR35790:SF4">
    <property type="entry name" value="HTH-TYPE TRANSCRIPTIONAL REGULATOR PCHR"/>
    <property type="match status" value="1"/>
</dbReference>
<keyword evidence="2" id="KW-0238">DNA-binding</keyword>
<comment type="caution">
    <text evidence="5">The sequence shown here is derived from an EMBL/GenBank/DDBJ whole genome shotgun (WGS) entry which is preliminary data.</text>
</comment>
<accession>A0A1R0XAN2</accession>
<keyword evidence="1" id="KW-0805">Transcription regulation</keyword>
<dbReference type="Proteomes" id="UP000187465">
    <property type="component" value="Unassembled WGS sequence"/>
</dbReference>
<feature type="domain" description="HTH marR-type" evidence="4">
    <location>
        <begin position="57"/>
        <end position="160"/>
    </location>
</feature>
<evidence type="ECO:0000256" key="2">
    <source>
        <dbReference type="ARBA" id="ARBA00023125"/>
    </source>
</evidence>
<keyword evidence="3" id="KW-0804">Transcription</keyword>
<organism evidence="5 6">
    <name type="scientific">Paenibacillus odorifer</name>
    <dbReference type="NCBI Taxonomy" id="189426"/>
    <lineage>
        <taxon>Bacteria</taxon>
        <taxon>Bacillati</taxon>
        <taxon>Bacillota</taxon>
        <taxon>Bacilli</taxon>
        <taxon>Bacillales</taxon>
        <taxon>Paenibacillaceae</taxon>
        <taxon>Paenibacillus</taxon>
    </lineage>
</organism>
<dbReference type="Gene3D" id="1.10.10.10">
    <property type="entry name" value="Winged helix-like DNA-binding domain superfamily/Winged helix DNA-binding domain"/>
    <property type="match status" value="1"/>
</dbReference>
<evidence type="ECO:0000259" key="4">
    <source>
        <dbReference type="SMART" id="SM00347"/>
    </source>
</evidence>
<dbReference type="InterPro" id="IPR000835">
    <property type="entry name" value="HTH_MarR-typ"/>
</dbReference>
<proteinExistence type="predicted"/>
<evidence type="ECO:0000313" key="6">
    <source>
        <dbReference type="Proteomes" id="UP000187465"/>
    </source>
</evidence>
<dbReference type="InterPro" id="IPR052067">
    <property type="entry name" value="Metal_resp_HTH_trans_reg"/>
</dbReference>